<evidence type="ECO:0000256" key="3">
    <source>
        <dbReference type="ARBA" id="ARBA00012608"/>
    </source>
</evidence>
<evidence type="ECO:0000259" key="17">
    <source>
        <dbReference type="Pfam" id="PF02852"/>
    </source>
</evidence>
<feature type="binding site" evidence="14">
    <location>
        <position position="293"/>
    </location>
    <ligand>
        <name>NAD(+)</name>
        <dbReference type="ChEBI" id="CHEBI:57540"/>
    </ligand>
</feature>
<accession>A0A1H7K8Y1</accession>
<dbReference type="FunFam" id="3.30.390.30:FF:000001">
    <property type="entry name" value="Dihydrolipoyl dehydrogenase"/>
    <property type="match status" value="1"/>
</dbReference>
<dbReference type="NCBIfam" id="TIGR01350">
    <property type="entry name" value="lipoamide_DH"/>
    <property type="match status" value="1"/>
</dbReference>
<dbReference type="RefSeq" id="WP_090827987.1">
    <property type="nucleotide sequence ID" value="NZ_FOBH01000003.1"/>
</dbReference>
<dbReference type="InterPro" id="IPR016156">
    <property type="entry name" value="FAD/NAD-linked_Rdtase_dimer_sf"/>
</dbReference>
<dbReference type="InterPro" id="IPR023753">
    <property type="entry name" value="FAD/NAD-binding_dom"/>
</dbReference>
<sequence length="487" mass="51986">MSQSFDVAVIGAGPGGYVAAIRCAQLGLNTVCIDEWKNPQGKPSLGGTCLNVGCIPSKALLESSENYERAARKFSAHGITVEGLSMSVPVMISRKDKIVSNFTGGVAMLFKKNKVTSMHGRAMLLESKKNENDENSIFWRIEVKDGDKAETIQAKHIIIATGSTPRTLSFAPVDNKRILDNTGALALTEVPQRLGVIGGGVIGLEMGSLWRRLGADVTILEALPQFLMAADEQVAKEARKIFTRESGLVIRTGIQISSIRTSEGNITVEYTDAADAEGNLQKLEVDKLIVAVGRVPNTAGLGAENVGLKLDDRGYIEVDASCRTNLPNIYAVGDVVRGPMLAHKASEEGVAVAESIAGQAGHANLDAIPWVIYTSPEIAWVGKTEQELKAAGIQYKSGQFPFMANGRARALGETGGFVKMLADADTDRILGVHMIGPYVSEMIAEAVVAMEFSATSEDIARIVHAHPSLSEVLHEAALGVDKRAIHI</sequence>
<dbReference type="InterPro" id="IPR036188">
    <property type="entry name" value="FAD/NAD-bd_sf"/>
</dbReference>
<evidence type="ECO:0000256" key="13">
    <source>
        <dbReference type="PIRSR" id="PIRSR000350-2"/>
    </source>
</evidence>
<evidence type="ECO:0000256" key="10">
    <source>
        <dbReference type="ARBA" id="ARBA00023157"/>
    </source>
</evidence>
<feature type="disulfide bond" description="Redox-active" evidence="15">
    <location>
        <begin position="49"/>
        <end position="54"/>
    </location>
</feature>
<dbReference type="GO" id="GO:0004148">
    <property type="term" value="F:dihydrolipoyl dehydrogenase (NADH) activity"/>
    <property type="evidence" value="ECO:0007669"/>
    <property type="project" value="UniProtKB-EC"/>
</dbReference>
<reference evidence="19 20" key="1">
    <citation type="submission" date="2016-10" db="EMBL/GenBank/DDBJ databases">
        <authorList>
            <person name="de Groot N.N."/>
        </authorList>
    </citation>
    <scope>NUCLEOTIDE SEQUENCE [LARGE SCALE GENOMIC DNA]</scope>
    <source>
        <strain evidence="19 20">Nv1</strain>
    </source>
</reference>
<keyword evidence="10" id="KW-1015">Disulfide bond</keyword>
<evidence type="ECO:0000313" key="20">
    <source>
        <dbReference type="Proteomes" id="UP000198620"/>
    </source>
</evidence>
<dbReference type="AlphaFoldDB" id="A0A1H7K8Y1"/>
<dbReference type="GO" id="GO:0006103">
    <property type="term" value="P:2-oxoglutarate metabolic process"/>
    <property type="evidence" value="ECO:0007669"/>
    <property type="project" value="TreeGrafter"/>
</dbReference>
<dbReference type="PANTHER" id="PTHR22912:SF224">
    <property type="entry name" value="DIHYDROLIPOYL DEHYDROGENASE"/>
    <property type="match status" value="1"/>
</dbReference>
<dbReference type="SUPFAM" id="SSF51905">
    <property type="entry name" value="FAD/NAD(P)-binding domain"/>
    <property type="match status" value="1"/>
</dbReference>
<dbReference type="PANTHER" id="PTHR22912">
    <property type="entry name" value="DISULFIDE OXIDOREDUCTASE"/>
    <property type="match status" value="1"/>
</dbReference>
<evidence type="ECO:0000256" key="14">
    <source>
        <dbReference type="PIRSR" id="PIRSR000350-3"/>
    </source>
</evidence>
<evidence type="ECO:0000256" key="9">
    <source>
        <dbReference type="ARBA" id="ARBA00023027"/>
    </source>
</evidence>
<dbReference type="PRINTS" id="PR00411">
    <property type="entry name" value="PNDRDTASEI"/>
</dbReference>
<evidence type="ECO:0000256" key="1">
    <source>
        <dbReference type="ARBA" id="ARBA00004496"/>
    </source>
</evidence>
<comment type="subcellular location">
    <subcellularLocation>
        <location evidence="1">Cytoplasm</location>
    </subcellularLocation>
</comment>
<name>A0A1H7K8Y1_9PROT</name>
<dbReference type="InterPro" id="IPR050151">
    <property type="entry name" value="Class-I_Pyr_Nuc-Dis_Oxidored"/>
</dbReference>
<comment type="cofactor">
    <cofactor evidence="14 16">
        <name>FAD</name>
        <dbReference type="ChEBI" id="CHEBI:57692"/>
    </cofactor>
    <text evidence="14 16">Binds 1 FAD per subunit.</text>
</comment>
<dbReference type="PRINTS" id="PR00368">
    <property type="entry name" value="FADPNR"/>
</dbReference>
<dbReference type="InterPro" id="IPR004099">
    <property type="entry name" value="Pyr_nucl-diS_OxRdtase_dimer"/>
</dbReference>
<keyword evidence="14" id="KW-0547">Nucleotide-binding</keyword>
<dbReference type="Gene3D" id="3.50.50.60">
    <property type="entry name" value="FAD/NAD(P)-binding domain"/>
    <property type="match status" value="2"/>
</dbReference>
<feature type="binding site" evidence="14">
    <location>
        <begin position="198"/>
        <end position="205"/>
    </location>
    <ligand>
        <name>NAD(+)</name>
        <dbReference type="ChEBI" id="CHEBI:57540"/>
    </ligand>
</feature>
<feature type="domain" description="FAD/NAD(P)-binding" evidence="18">
    <location>
        <begin position="5"/>
        <end position="349"/>
    </location>
</feature>
<dbReference type="PIRSF" id="PIRSF000350">
    <property type="entry name" value="Mercury_reductase_MerA"/>
    <property type="match status" value="1"/>
</dbReference>
<evidence type="ECO:0000256" key="2">
    <source>
        <dbReference type="ARBA" id="ARBA00007532"/>
    </source>
</evidence>
<evidence type="ECO:0000259" key="18">
    <source>
        <dbReference type="Pfam" id="PF07992"/>
    </source>
</evidence>
<dbReference type="InterPro" id="IPR012999">
    <property type="entry name" value="Pyr_OxRdtase_I_AS"/>
</dbReference>
<evidence type="ECO:0000256" key="12">
    <source>
        <dbReference type="ARBA" id="ARBA00049187"/>
    </source>
</evidence>
<keyword evidence="11 16" id="KW-0676">Redox-active center</keyword>
<feature type="binding site" evidence="14">
    <location>
        <position position="221"/>
    </location>
    <ligand>
        <name>NAD(+)</name>
        <dbReference type="ChEBI" id="CHEBI:57540"/>
    </ligand>
</feature>
<evidence type="ECO:0000256" key="16">
    <source>
        <dbReference type="RuleBase" id="RU003692"/>
    </source>
</evidence>
<proteinExistence type="inferred from homology"/>
<comment type="similarity">
    <text evidence="2 16">Belongs to the class-I pyridine nucleotide-disulfide oxidoreductase family.</text>
</comment>
<dbReference type="EC" id="1.8.1.4" evidence="3 16"/>
<protein>
    <recommendedName>
        <fullName evidence="4 16">Dihydrolipoyl dehydrogenase</fullName>
        <ecNumber evidence="3 16">1.8.1.4</ecNumber>
    </recommendedName>
</protein>
<evidence type="ECO:0000256" key="8">
    <source>
        <dbReference type="ARBA" id="ARBA00023002"/>
    </source>
</evidence>
<dbReference type="InterPro" id="IPR001100">
    <property type="entry name" value="Pyr_nuc-diS_OxRdtase"/>
</dbReference>
<keyword evidence="7 14" id="KW-0274">FAD</keyword>
<keyword evidence="20" id="KW-1185">Reference proteome</keyword>
<dbReference type="InterPro" id="IPR006258">
    <property type="entry name" value="Lipoamide_DH"/>
</dbReference>
<feature type="active site" description="Proton acceptor" evidence="13">
    <location>
        <position position="466"/>
    </location>
</feature>
<evidence type="ECO:0000256" key="11">
    <source>
        <dbReference type="ARBA" id="ARBA00023284"/>
    </source>
</evidence>
<dbReference type="Pfam" id="PF02852">
    <property type="entry name" value="Pyr_redox_dim"/>
    <property type="match status" value="1"/>
</dbReference>
<evidence type="ECO:0000256" key="15">
    <source>
        <dbReference type="PIRSR" id="PIRSR000350-4"/>
    </source>
</evidence>
<keyword evidence="9 14" id="KW-0520">NAD</keyword>
<keyword evidence="8 16" id="KW-0560">Oxidoreductase</keyword>
<dbReference type="Gene3D" id="3.30.390.30">
    <property type="match status" value="1"/>
</dbReference>
<evidence type="ECO:0000256" key="6">
    <source>
        <dbReference type="ARBA" id="ARBA00022630"/>
    </source>
</evidence>
<evidence type="ECO:0000256" key="5">
    <source>
        <dbReference type="ARBA" id="ARBA00022490"/>
    </source>
</evidence>
<dbReference type="Pfam" id="PF07992">
    <property type="entry name" value="Pyr_redox_2"/>
    <property type="match status" value="1"/>
</dbReference>
<dbReference type="PROSITE" id="PS00076">
    <property type="entry name" value="PYRIDINE_REDOX_1"/>
    <property type="match status" value="1"/>
</dbReference>
<feature type="binding site" evidence="14">
    <location>
        <begin position="161"/>
        <end position="163"/>
    </location>
    <ligand>
        <name>FAD</name>
        <dbReference type="ChEBI" id="CHEBI:57692"/>
    </ligand>
</feature>
<comment type="catalytic activity">
    <reaction evidence="12 16">
        <text>N(6)-[(R)-dihydrolipoyl]-L-lysyl-[protein] + NAD(+) = N(6)-[(R)-lipoyl]-L-lysyl-[protein] + NADH + H(+)</text>
        <dbReference type="Rhea" id="RHEA:15045"/>
        <dbReference type="Rhea" id="RHEA-COMP:10474"/>
        <dbReference type="Rhea" id="RHEA-COMP:10475"/>
        <dbReference type="ChEBI" id="CHEBI:15378"/>
        <dbReference type="ChEBI" id="CHEBI:57540"/>
        <dbReference type="ChEBI" id="CHEBI:57945"/>
        <dbReference type="ChEBI" id="CHEBI:83099"/>
        <dbReference type="ChEBI" id="CHEBI:83100"/>
        <dbReference type="EC" id="1.8.1.4"/>
    </reaction>
</comment>
<evidence type="ECO:0000256" key="4">
    <source>
        <dbReference type="ARBA" id="ARBA00016961"/>
    </source>
</evidence>
<dbReference type="STRING" id="1233.SAMN05216387_103138"/>
<feature type="binding site" evidence="14">
    <location>
        <position position="58"/>
    </location>
    <ligand>
        <name>FAD</name>
        <dbReference type="ChEBI" id="CHEBI:57692"/>
    </ligand>
</feature>
<dbReference type="EMBL" id="FOBH01000003">
    <property type="protein sequence ID" value="SEK82950.1"/>
    <property type="molecule type" value="Genomic_DNA"/>
</dbReference>
<keyword evidence="6 16" id="KW-0285">Flavoprotein</keyword>
<dbReference type="Proteomes" id="UP000198620">
    <property type="component" value="Unassembled WGS sequence"/>
</dbReference>
<keyword evidence="5" id="KW-0963">Cytoplasm</keyword>
<comment type="miscellaneous">
    <text evidence="16">The active site is a redox-active disulfide bond.</text>
</comment>
<evidence type="ECO:0000313" key="19">
    <source>
        <dbReference type="EMBL" id="SEK82950.1"/>
    </source>
</evidence>
<dbReference type="OrthoDB" id="178496at2"/>
<feature type="binding site" evidence="14">
    <location>
        <begin position="340"/>
        <end position="343"/>
    </location>
    <ligand>
        <name>FAD</name>
        <dbReference type="ChEBI" id="CHEBI:57692"/>
    </ligand>
</feature>
<organism evidence="19 20">
    <name type="scientific">Nitrosovibrio tenuis</name>
    <dbReference type="NCBI Taxonomy" id="1233"/>
    <lineage>
        <taxon>Bacteria</taxon>
        <taxon>Pseudomonadati</taxon>
        <taxon>Pseudomonadota</taxon>
        <taxon>Betaproteobacteria</taxon>
        <taxon>Nitrosomonadales</taxon>
        <taxon>Nitrosomonadaceae</taxon>
        <taxon>Nitrosovibrio</taxon>
    </lineage>
</organism>
<evidence type="ECO:0000256" key="7">
    <source>
        <dbReference type="ARBA" id="ARBA00022827"/>
    </source>
</evidence>
<dbReference type="GO" id="GO:0050660">
    <property type="term" value="F:flavin adenine dinucleotide binding"/>
    <property type="evidence" value="ECO:0007669"/>
    <property type="project" value="InterPro"/>
</dbReference>
<feature type="domain" description="Pyridine nucleotide-disulphide oxidoreductase dimerisation" evidence="17">
    <location>
        <begin position="368"/>
        <end position="477"/>
    </location>
</feature>
<gene>
    <name evidence="19" type="ORF">SAMN05216387_103138</name>
</gene>
<feature type="binding site" evidence="14">
    <location>
        <position position="334"/>
    </location>
    <ligand>
        <name>FAD</name>
        <dbReference type="ChEBI" id="CHEBI:57692"/>
    </ligand>
</feature>
<dbReference type="GO" id="GO:0005737">
    <property type="term" value="C:cytoplasm"/>
    <property type="evidence" value="ECO:0007669"/>
    <property type="project" value="UniProtKB-SubCell"/>
</dbReference>
<dbReference type="SUPFAM" id="SSF55424">
    <property type="entry name" value="FAD/NAD-linked reductases, dimerisation (C-terminal) domain"/>
    <property type="match status" value="1"/>
</dbReference>